<reference evidence="5 6" key="1">
    <citation type="submission" date="2021-01" db="EMBL/GenBank/DDBJ databases">
        <title>Genomic Encyclopedia of Type Strains, Phase IV (KMG-IV): sequencing the most valuable type-strain genomes for metagenomic binning, comparative biology and taxonomic classification.</title>
        <authorList>
            <person name="Goeker M."/>
        </authorList>
    </citation>
    <scope>NUCLEOTIDE SEQUENCE [LARGE SCALE GENOMIC DNA]</scope>
    <source>
        <strain evidence="5 6">DSM 105482</strain>
    </source>
</reference>
<dbReference type="PANTHER" id="PTHR43432:SF3">
    <property type="entry name" value="SLR0285 PROTEIN"/>
    <property type="match status" value="1"/>
</dbReference>
<evidence type="ECO:0000313" key="5">
    <source>
        <dbReference type="EMBL" id="MBM7693895.1"/>
    </source>
</evidence>
<dbReference type="EMBL" id="JAFBFI010000016">
    <property type="protein sequence ID" value="MBM7693895.1"/>
    <property type="molecule type" value="Genomic_DNA"/>
</dbReference>
<keyword evidence="1" id="KW-0479">Metal-binding</keyword>
<dbReference type="InterPro" id="IPR058240">
    <property type="entry name" value="rSAM_sf"/>
</dbReference>
<keyword evidence="6" id="KW-1185">Reference proteome</keyword>
<comment type="caution">
    <text evidence="5">The sequence shown here is derived from an EMBL/GenBank/DDBJ whole genome shotgun (WGS) entry which is preliminary data.</text>
</comment>
<evidence type="ECO:0000259" key="4">
    <source>
        <dbReference type="Pfam" id="PF04055"/>
    </source>
</evidence>
<dbReference type="RefSeq" id="WP_204545060.1">
    <property type="nucleotide sequence ID" value="NZ_JAFBFI010000016.1"/>
</dbReference>
<sequence>MEMKNISSKKILTEAKGFLDFGYTHSLNPYAGCVFGCSYCYVRELPIQKFRDQAWGTWIDTKINASDNYRKEILNLRKKGKTVCIFMSSSTDPYQPIERKAEVTRSLLLAMIENPPDFLLLQTRSPLVTRDIDLLDRLKEKCGLRVSMTIETDREDVRKLFAPNAPSIPLRIKALAAIKKAGIATQAAISPMLPCTPDFPSIFSGHVDRICIDTLTIGDGAGGRRSAKLGMPEIFEEHGFSRWYDTNLHMKAVKHFSKFFPEEMIFVSQEGFAP</sequence>
<name>A0ABS2QLQ4_9BACI</name>
<dbReference type="InterPro" id="IPR007197">
    <property type="entry name" value="rSAM"/>
</dbReference>
<evidence type="ECO:0000313" key="6">
    <source>
        <dbReference type="Proteomes" id="UP000823486"/>
    </source>
</evidence>
<dbReference type="Gene3D" id="3.80.30.30">
    <property type="match status" value="1"/>
</dbReference>
<dbReference type="SUPFAM" id="SSF102114">
    <property type="entry name" value="Radical SAM enzymes"/>
    <property type="match status" value="1"/>
</dbReference>
<feature type="domain" description="Radical SAM core" evidence="4">
    <location>
        <begin position="28"/>
        <end position="185"/>
    </location>
</feature>
<keyword evidence="3" id="KW-0411">Iron-sulfur</keyword>
<dbReference type="SFLD" id="SFLDG01084">
    <property type="entry name" value="Uncharacterised_Radical_SAM_Su"/>
    <property type="match status" value="1"/>
</dbReference>
<gene>
    <name evidence="5" type="ORF">JOC77_003339</name>
</gene>
<evidence type="ECO:0000256" key="2">
    <source>
        <dbReference type="ARBA" id="ARBA00023004"/>
    </source>
</evidence>
<organism evidence="5 6">
    <name type="scientific">Peribacillus deserti</name>
    <dbReference type="NCBI Taxonomy" id="673318"/>
    <lineage>
        <taxon>Bacteria</taxon>
        <taxon>Bacillati</taxon>
        <taxon>Bacillota</taxon>
        <taxon>Bacilli</taxon>
        <taxon>Bacillales</taxon>
        <taxon>Bacillaceae</taxon>
        <taxon>Peribacillus</taxon>
    </lineage>
</organism>
<accession>A0ABS2QLQ4</accession>
<dbReference type="Pfam" id="PF04055">
    <property type="entry name" value="Radical_SAM"/>
    <property type="match status" value="1"/>
</dbReference>
<keyword evidence="2" id="KW-0408">Iron</keyword>
<evidence type="ECO:0000256" key="3">
    <source>
        <dbReference type="ARBA" id="ARBA00023014"/>
    </source>
</evidence>
<dbReference type="CDD" id="cd01335">
    <property type="entry name" value="Radical_SAM"/>
    <property type="match status" value="1"/>
</dbReference>
<protein>
    <submittedName>
        <fullName evidence="5">DNA repair photolyase</fullName>
    </submittedName>
</protein>
<dbReference type="Proteomes" id="UP000823486">
    <property type="component" value="Unassembled WGS sequence"/>
</dbReference>
<dbReference type="SFLD" id="SFLDS00029">
    <property type="entry name" value="Radical_SAM"/>
    <property type="match status" value="1"/>
</dbReference>
<evidence type="ECO:0000256" key="1">
    <source>
        <dbReference type="ARBA" id="ARBA00022723"/>
    </source>
</evidence>
<dbReference type="PANTHER" id="PTHR43432">
    <property type="entry name" value="SLR0285 PROTEIN"/>
    <property type="match status" value="1"/>
</dbReference>
<dbReference type="InterPro" id="IPR040086">
    <property type="entry name" value="MJ0683-like"/>
</dbReference>
<proteinExistence type="predicted"/>